<reference evidence="9" key="1">
    <citation type="journal article" date="2019" name="Int. J. Syst. Evol. Microbiol.">
        <title>The Global Catalogue of Microorganisms (GCM) 10K type strain sequencing project: providing services to taxonomists for standard genome sequencing and annotation.</title>
        <authorList>
            <consortium name="The Broad Institute Genomics Platform"/>
            <consortium name="The Broad Institute Genome Sequencing Center for Infectious Disease"/>
            <person name="Wu L."/>
            <person name="Ma J."/>
        </authorList>
    </citation>
    <scope>NUCLEOTIDE SEQUENCE [LARGE SCALE GENOMIC DNA]</scope>
    <source>
        <strain evidence="9">CGMCC 4.1434</strain>
    </source>
</reference>
<sequence>MNRLTKSETDKALFGVCAGIAEFFNISPLIVRVLFLLTPAVFTIYLLLAAFLPKKSLY</sequence>
<proteinExistence type="predicted"/>
<gene>
    <name evidence="8" type="ORF">ACFPRA_00825</name>
</gene>
<keyword evidence="2" id="KW-1003">Cell membrane</keyword>
<dbReference type="PANTHER" id="PTHR33885">
    <property type="entry name" value="PHAGE SHOCK PROTEIN C"/>
    <property type="match status" value="1"/>
</dbReference>
<keyword evidence="3 6" id="KW-0812">Transmembrane</keyword>
<evidence type="ECO:0000256" key="3">
    <source>
        <dbReference type="ARBA" id="ARBA00022692"/>
    </source>
</evidence>
<dbReference type="Proteomes" id="UP001596109">
    <property type="component" value="Unassembled WGS sequence"/>
</dbReference>
<dbReference type="EMBL" id="JBHSNO010000001">
    <property type="protein sequence ID" value="MFC5587450.1"/>
    <property type="molecule type" value="Genomic_DNA"/>
</dbReference>
<dbReference type="PANTHER" id="PTHR33885:SF3">
    <property type="entry name" value="PHAGE SHOCK PROTEIN C"/>
    <property type="match status" value="1"/>
</dbReference>
<organism evidence="8 9">
    <name type="scientific">Sporosarcina soli</name>
    <dbReference type="NCBI Taxonomy" id="334736"/>
    <lineage>
        <taxon>Bacteria</taxon>
        <taxon>Bacillati</taxon>
        <taxon>Bacillota</taxon>
        <taxon>Bacilli</taxon>
        <taxon>Bacillales</taxon>
        <taxon>Caryophanaceae</taxon>
        <taxon>Sporosarcina</taxon>
    </lineage>
</organism>
<evidence type="ECO:0000313" key="9">
    <source>
        <dbReference type="Proteomes" id="UP001596109"/>
    </source>
</evidence>
<evidence type="ECO:0000256" key="2">
    <source>
        <dbReference type="ARBA" id="ARBA00022475"/>
    </source>
</evidence>
<evidence type="ECO:0000256" key="5">
    <source>
        <dbReference type="ARBA" id="ARBA00023136"/>
    </source>
</evidence>
<evidence type="ECO:0000256" key="1">
    <source>
        <dbReference type="ARBA" id="ARBA00004162"/>
    </source>
</evidence>
<evidence type="ECO:0000313" key="8">
    <source>
        <dbReference type="EMBL" id="MFC5587450.1"/>
    </source>
</evidence>
<keyword evidence="4 6" id="KW-1133">Transmembrane helix</keyword>
<dbReference type="InterPro" id="IPR052027">
    <property type="entry name" value="PspC"/>
</dbReference>
<protein>
    <submittedName>
        <fullName evidence="8">PspC domain-containing protein</fullName>
    </submittedName>
</protein>
<feature type="domain" description="Phage shock protein PspC N-terminal" evidence="7">
    <location>
        <begin position="3"/>
        <end position="55"/>
    </location>
</feature>
<comment type="subcellular location">
    <subcellularLocation>
        <location evidence="1">Cell membrane</location>
        <topology evidence="1">Single-pass membrane protein</topology>
    </subcellularLocation>
</comment>
<accession>A0ABW0TG76</accession>
<evidence type="ECO:0000256" key="4">
    <source>
        <dbReference type="ARBA" id="ARBA00022989"/>
    </source>
</evidence>
<dbReference type="Pfam" id="PF04024">
    <property type="entry name" value="PspC"/>
    <property type="match status" value="1"/>
</dbReference>
<comment type="caution">
    <text evidence="8">The sequence shown here is derived from an EMBL/GenBank/DDBJ whole genome shotgun (WGS) entry which is preliminary data.</text>
</comment>
<name>A0ABW0TG76_9BACL</name>
<keyword evidence="5 6" id="KW-0472">Membrane</keyword>
<evidence type="ECO:0000259" key="7">
    <source>
        <dbReference type="Pfam" id="PF04024"/>
    </source>
</evidence>
<evidence type="ECO:0000256" key="6">
    <source>
        <dbReference type="SAM" id="Phobius"/>
    </source>
</evidence>
<dbReference type="InterPro" id="IPR007168">
    <property type="entry name" value="Phageshock_PspC_N"/>
</dbReference>
<dbReference type="RefSeq" id="WP_381429471.1">
    <property type="nucleotide sequence ID" value="NZ_JBHSNO010000001.1"/>
</dbReference>
<keyword evidence="9" id="KW-1185">Reference proteome</keyword>
<feature type="transmembrane region" description="Helical" evidence="6">
    <location>
        <begin position="36"/>
        <end position="53"/>
    </location>
</feature>